<dbReference type="GO" id="GO:0005829">
    <property type="term" value="C:cytosol"/>
    <property type="evidence" value="ECO:0007669"/>
    <property type="project" value="TreeGrafter"/>
</dbReference>
<name>A0A6N8CQH2_9BACI</name>
<proteinExistence type="inferred from homology"/>
<dbReference type="EC" id="3.1.-.-" evidence="5"/>
<keyword evidence="3 5" id="KW-0540">Nuclease</keyword>
<gene>
    <name evidence="7" type="primary">ruvX</name>
    <name evidence="7" type="ORF">GMB86_10625</name>
</gene>
<dbReference type="InterPro" id="IPR037027">
    <property type="entry name" value="YqgF/RNaseH-like_dom_sf"/>
</dbReference>
<comment type="caution">
    <text evidence="7">The sequence shown here is derived from an EMBL/GenBank/DDBJ whole genome shotgun (WGS) entry which is preliminary data.</text>
</comment>
<dbReference type="NCBIfam" id="TIGR00250">
    <property type="entry name" value="RNAse_H_YqgF"/>
    <property type="match status" value="1"/>
</dbReference>
<sequence length="141" mass="15864">MRTMGLDFGSKTIGVAISDALGFTAQGIETIHYEQHNKHVIDERLTSLIKTYDVNKVIVGLPKNMNGTIGPTGEACQTFAERIKKKYRLPVELWDERLTTMAAERMLISADVSRKKRKKVIDKMAAVLILQSYLDRHGMKG</sequence>
<accession>A0A6N8CQH2</accession>
<dbReference type="PANTHER" id="PTHR33317:SF4">
    <property type="entry name" value="POLYNUCLEOTIDYL TRANSFERASE, RIBONUCLEASE H-LIKE SUPERFAMILY PROTEIN"/>
    <property type="match status" value="1"/>
</dbReference>
<organism evidence="7 8">
    <name type="scientific">Terrilactibacillus tamarindi</name>
    <dbReference type="NCBI Taxonomy" id="2599694"/>
    <lineage>
        <taxon>Bacteria</taxon>
        <taxon>Bacillati</taxon>
        <taxon>Bacillota</taxon>
        <taxon>Bacilli</taxon>
        <taxon>Bacillales</taxon>
        <taxon>Bacillaceae</taxon>
        <taxon>Terrilactibacillus</taxon>
    </lineage>
</organism>
<dbReference type="Proteomes" id="UP000440978">
    <property type="component" value="Unassembled WGS sequence"/>
</dbReference>
<dbReference type="RefSeq" id="WP_155219599.1">
    <property type="nucleotide sequence ID" value="NZ_WNHB01000016.1"/>
</dbReference>
<dbReference type="EMBL" id="WNHB01000016">
    <property type="protein sequence ID" value="MTT32459.1"/>
    <property type="molecule type" value="Genomic_DNA"/>
</dbReference>
<keyword evidence="8" id="KW-1185">Reference proteome</keyword>
<dbReference type="HAMAP" id="MF_00651">
    <property type="entry name" value="Nuclease_YqgF"/>
    <property type="match status" value="1"/>
</dbReference>
<dbReference type="FunFam" id="3.30.420.140:FF:000003">
    <property type="entry name" value="Putative pre-16S rRNA nuclease"/>
    <property type="match status" value="1"/>
</dbReference>
<dbReference type="Pfam" id="PF03652">
    <property type="entry name" value="RuvX"/>
    <property type="match status" value="1"/>
</dbReference>
<keyword evidence="4 5" id="KW-0378">Hydrolase</keyword>
<reference evidence="7 8" key="1">
    <citation type="submission" date="2019-11" db="EMBL/GenBank/DDBJ databases">
        <title>Terrilactibacillus tamarindus sp. nov. BCM23-1 isolated from bark of Tamarindus indica.</title>
        <authorList>
            <person name="Kingkaew E."/>
            <person name="Tanasupawat S."/>
        </authorList>
    </citation>
    <scope>NUCLEOTIDE SEQUENCE [LARGE SCALE GENOMIC DNA]</scope>
    <source>
        <strain evidence="7 8">BCM23-1</strain>
    </source>
</reference>
<evidence type="ECO:0000256" key="4">
    <source>
        <dbReference type="ARBA" id="ARBA00022801"/>
    </source>
</evidence>
<dbReference type="AlphaFoldDB" id="A0A6N8CQH2"/>
<dbReference type="GO" id="GO:0000967">
    <property type="term" value="P:rRNA 5'-end processing"/>
    <property type="evidence" value="ECO:0007669"/>
    <property type="project" value="UniProtKB-UniRule"/>
</dbReference>
<protein>
    <recommendedName>
        <fullName evidence="5">Putative pre-16S rRNA nuclease</fullName>
        <ecNumber evidence="5">3.1.-.-</ecNumber>
    </recommendedName>
</protein>
<dbReference type="PANTHER" id="PTHR33317">
    <property type="entry name" value="POLYNUCLEOTIDYL TRANSFERASE, RIBONUCLEASE H-LIKE SUPERFAMILY PROTEIN"/>
    <property type="match status" value="1"/>
</dbReference>
<dbReference type="InterPro" id="IPR012337">
    <property type="entry name" value="RNaseH-like_sf"/>
</dbReference>
<keyword evidence="1 5" id="KW-0963">Cytoplasm</keyword>
<keyword evidence="2 5" id="KW-0690">Ribosome biogenesis</keyword>
<comment type="subcellular location">
    <subcellularLocation>
        <location evidence="5">Cytoplasm</location>
    </subcellularLocation>
</comment>
<dbReference type="InterPro" id="IPR006641">
    <property type="entry name" value="YqgF/RNaseH-like_dom"/>
</dbReference>
<dbReference type="GO" id="GO:0004518">
    <property type="term" value="F:nuclease activity"/>
    <property type="evidence" value="ECO:0007669"/>
    <property type="project" value="UniProtKB-KW"/>
</dbReference>
<dbReference type="OrthoDB" id="9796140at2"/>
<dbReference type="InterPro" id="IPR005227">
    <property type="entry name" value="YqgF"/>
</dbReference>
<dbReference type="SMART" id="SM00732">
    <property type="entry name" value="YqgFc"/>
    <property type="match status" value="1"/>
</dbReference>
<evidence type="ECO:0000256" key="3">
    <source>
        <dbReference type="ARBA" id="ARBA00022722"/>
    </source>
</evidence>
<evidence type="ECO:0000256" key="5">
    <source>
        <dbReference type="HAMAP-Rule" id="MF_00651"/>
    </source>
</evidence>
<dbReference type="Gene3D" id="3.30.420.140">
    <property type="entry name" value="YqgF/RNase H-like domain"/>
    <property type="match status" value="1"/>
</dbReference>
<feature type="domain" description="YqgF/RNase H-like" evidence="6">
    <location>
        <begin position="1"/>
        <end position="103"/>
    </location>
</feature>
<evidence type="ECO:0000313" key="8">
    <source>
        <dbReference type="Proteomes" id="UP000440978"/>
    </source>
</evidence>
<evidence type="ECO:0000256" key="2">
    <source>
        <dbReference type="ARBA" id="ARBA00022517"/>
    </source>
</evidence>
<evidence type="ECO:0000256" key="1">
    <source>
        <dbReference type="ARBA" id="ARBA00022490"/>
    </source>
</evidence>
<comment type="function">
    <text evidence="5">Could be a nuclease involved in processing of the 5'-end of pre-16S rRNA.</text>
</comment>
<dbReference type="GO" id="GO:0016788">
    <property type="term" value="F:hydrolase activity, acting on ester bonds"/>
    <property type="evidence" value="ECO:0007669"/>
    <property type="project" value="UniProtKB-UniRule"/>
</dbReference>
<evidence type="ECO:0000313" key="7">
    <source>
        <dbReference type="EMBL" id="MTT32459.1"/>
    </source>
</evidence>
<evidence type="ECO:0000259" key="6">
    <source>
        <dbReference type="SMART" id="SM00732"/>
    </source>
</evidence>
<dbReference type="CDD" id="cd16964">
    <property type="entry name" value="YqgF"/>
    <property type="match status" value="1"/>
</dbReference>
<comment type="similarity">
    <text evidence="5">Belongs to the YqgF HJR family.</text>
</comment>
<dbReference type="SUPFAM" id="SSF53098">
    <property type="entry name" value="Ribonuclease H-like"/>
    <property type="match status" value="1"/>
</dbReference>